<dbReference type="RefSeq" id="XP_018164597.1">
    <property type="nucleotide sequence ID" value="XM_018296235.1"/>
</dbReference>
<dbReference type="EMBL" id="LTAN01000001">
    <property type="protein sequence ID" value="OBR16080.1"/>
    <property type="molecule type" value="Genomic_DNA"/>
</dbReference>
<comment type="caution">
    <text evidence="1">The sequence shown here is derived from an EMBL/GenBank/DDBJ whole genome shotgun (WGS) entry which is preliminary data.</text>
</comment>
<protein>
    <submittedName>
        <fullName evidence="1">Uncharacterized protein</fullName>
    </submittedName>
</protein>
<dbReference type="KEGG" id="chig:CH63R_01260"/>
<accession>A0A1B7YVL3</accession>
<sequence>MVARQGGEAYKCGGRVKQGPSLPTWVLLPLAFRASALSQQAAKLDVSKVLAYIICVHVTDSDRYVCETFLSQMLPQKQLPIQIQHPCALHHLGAAEPKVPATGIRLIHLVEHGEGGPAILRRLPYRDLTDAAAAAAAKPMTYCTDMAGECTA</sequence>
<gene>
    <name evidence="1" type="ORF">CH63R_01260</name>
</gene>
<dbReference type="GeneID" id="28860342"/>
<dbReference type="Proteomes" id="UP000092177">
    <property type="component" value="Chromosome 1"/>
</dbReference>
<organism evidence="1 2">
    <name type="scientific">Colletotrichum higginsianum (strain IMI 349063)</name>
    <name type="common">Crucifer anthracnose fungus</name>
    <dbReference type="NCBI Taxonomy" id="759273"/>
    <lineage>
        <taxon>Eukaryota</taxon>
        <taxon>Fungi</taxon>
        <taxon>Dikarya</taxon>
        <taxon>Ascomycota</taxon>
        <taxon>Pezizomycotina</taxon>
        <taxon>Sordariomycetes</taxon>
        <taxon>Hypocreomycetidae</taxon>
        <taxon>Glomerellales</taxon>
        <taxon>Glomerellaceae</taxon>
        <taxon>Colletotrichum</taxon>
        <taxon>Colletotrichum destructivum species complex</taxon>
    </lineage>
</organism>
<evidence type="ECO:0000313" key="1">
    <source>
        <dbReference type="EMBL" id="OBR16080.1"/>
    </source>
</evidence>
<proteinExistence type="predicted"/>
<reference evidence="2" key="1">
    <citation type="journal article" date="2017" name="BMC Genomics">
        <title>Gapless genome assembly of Colletotrichum higginsianum reveals chromosome structure and association of transposable elements with secondary metabolite gene clusters.</title>
        <authorList>
            <person name="Dallery J.-F."/>
            <person name="Lapalu N."/>
            <person name="Zampounis A."/>
            <person name="Pigne S."/>
            <person name="Luyten I."/>
            <person name="Amselem J."/>
            <person name="Wittenberg A.H.J."/>
            <person name="Zhou S."/>
            <person name="de Queiroz M.V."/>
            <person name="Robin G.P."/>
            <person name="Auger A."/>
            <person name="Hainaut M."/>
            <person name="Henrissat B."/>
            <person name="Kim K.-T."/>
            <person name="Lee Y.-H."/>
            <person name="Lespinet O."/>
            <person name="Schwartz D.C."/>
            <person name="Thon M.R."/>
            <person name="O'Connell R.J."/>
        </authorList>
    </citation>
    <scope>NUCLEOTIDE SEQUENCE [LARGE SCALE GENOMIC DNA]</scope>
    <source>
        <strain evidence="2">IMI 349063</strain>
    </source>
</reference>
<name>A0A1B7YVL3_COLHI</name>
<dbReference type="AlphaFoldDB" id="A0A1B7YVL3"/>
<evidence type="ECO:0000313" key="2">
    <source>
        <dbReference type="Proteomes" id="UP000092177"/>
    </source>
</evidence>
<keyword evidence="2" id="KW-1185">Reference proteome</keyword>
<dbReference type="VEuPathDB" id="FungiDB:CH63R_01260"/>